<evidence type="ECO:0000259" key="1">
    <source>
        <dbReference type="Pfam" id="PF25273"/>
    </source>
</evidence>
<organism evidence="2 3">
    <name type="scientific">Acrasis kona</name>
    <dbReference type="NCBI Taxonomy" id="1008807"/>
    <lineage>
        <taxon>Eukaryota</taxon>
        <taxon>Discoba</taxon>
        <taxon>Heterolobosea</taxon>
        <taxon>Tetramitia</taxon>
        <taxon>Eutetramitia</taxon>
        <taxon>Acrasidae</taxon>
        <taxon>Acrasis</taxon>
    </lineage>
</organism>
<feature type="domain" description="DUF7869" evidence="1">
    <location>
        <begin position="148"/>
        <end position="284"/>
    </location>
</feature>
<dbReference type="EMBL" id="JAOPGA020000984">
    <property type="protein sequence ID" value="KAL0483734.1"/>
    <property type="molecule type" value="Genomic_DNA"/>
</dbReference>
<sequence length="354" mass="41418">MHKSNQTTRPSSYQYFMDVWSNERPLIKVRSLRTAVCSTCLKNQKDIKEAEPDNTEPKERQKQHVAVYEAAQDSYHKLQKQAQDGGPRLWSIDAMESILYPHFPARPSECFFQSYPSLCCYGIIDDKKFGSKNHPCIYSSIKGGKSVNEVLTCLFKVWMEEWKPNVERVQHVQADNCQREVKNQYMFGFLHMMCLMNMADEIYVHFMQSGHTKFKPDSYFGRMKPVVRKHSMQTLDEFERLIPKKDTTVHKFDRFSDWRTFISEHWGPIPHISSCFEFKVTKNGVYSKEYCTDKEWKHFVNAYHTACTKVEPAVCPVKGITPAQKKGLLKTWNLVDEANKDEFSPYMEQPQAKA</sequence>
<dbReference type="PANTHER" id="PTHR34415">
    <property type="entry name" value="INTEGRASE CATALYTIC DOMAIN-CONTAINING PROTEIN"/>
    <property type="match status" value="1"/>
</dbReference>
<name>A0AAW2Z485_9EUKA</name>
<comment type="caution">
    <text evidence="2">The sequence shown here is derived from an EMBL/GenBank/DDBJ whole genome shotgun (WGS) entry which is preliminary data.</text>
</comment>
<accession>A0AAW2Z485</accession>
<proteinExistence type="predicted"/>
<gene>
    <name evidence="2" type="ORF">AKO1_013992</name>
</gene>
<keyword evidence="3" id="KW-1185">Reference proteome</keyword>
<dbReference type="AlphaFoldDB" id="A0AAW2Z485"/>
<reference evidence="2 3" key="1">
    <citation type="submission" date="2024-03" db="EMBL/GenBank/DDBJ databases">
        <title>The Acrasis kona genome and developmental transcriptomes reveal deep origins of eukaryotic multicellular pathways.</title>
        <authorList>
            <person name="Sheikh S."/>
            <person name="Fu C.-J."/>
            <person name="Brown M.W."/>
            <person name="Baldauf S.L."/>
        </authorList>
    </citation>
    <scope>NUCLEOTIDE SEQUENCE [LARGE SCALE GENOMIC DNA]</scope>
    <source>
        <strain evidence="2 3">ATCC MYA-3509</strain>
    </source>
</reference>
<dbReference type="PANTHER" id="PTHR34415:SF1">
    <property type="entry name" value="INTEGRASE CATALYTIC DOMAIN-CONTAINING PROTEIN"/>
    <property type="match status" value="1"/>
</dbReference>
<dbReference type="InterPro" id="IPR057191">
    <property type="entry name" value="DUF7869"/>
</dbReference>
<evidence type="ECO:0000313" key="3">
    <source>
        <dbReference type="Proteomes" id="UP001431209"/>
    </source>
</evidence>
<evidence type="ECO:0000313" key="2">
    <source>
        <dbReference type="EMBL" id="KAL0483734.1"/>
    </source>
</evidence>
<dbReference type="Pfam" id="PF25273">
    <property type="entry name" value="DUF7869"/>
    <property type="match status" value="1"/>
</dbReference>
<dbReference type="Proteomes" id="UP001431209">
    <property type="component" value="Unassembled WGS sequence"/>
</dbReference>
<protein>
    <recommendedName>
        <fullName evidence="1">DUF7869 domain-containing protein</fullName>
    </recommendedName>
</protein>